<reference evidence="11" key="1">
    <citation type="submission" date="2007-11" db="EMBL/GenBank/DDBJ databases">
        <title>Complete genome sequence of Clostridium phytofermentans ISDg.</title>
        <authorList>
            <person name="Leschine S.B."/>
            <person name="Warnick T.A."/>
            <person name="Blanchard J.L."/>
            <person name="Schnell D.J."/>
            <person name="Petit E.L."/>
            <person name="LaTouf W.G."/>
            <person name="Copeland A."/>
            <person name="Lucas S."/>
            <person name="Lapidus A."/>
            <person name="Barry K."/>
            <person name="Glavina del Rio T."/>
            <person name="Dalin E."/>
            <person name="Tice H."/>
            <person name="Pitluck S."/>
            <person name="Kiss H."/>
            <person name="Brettin T."/>
            <person name="Bruce D."/>
            <person name="Detter J.C."/>
            <person name="Han C."/>
            <person name="Kuske C."/>
            <person name="Schmutz J."/>
            <person name="Larimer F."/>
            <person name="Land M."/>
            <person name="Hauser L."/>
            <person name="Kyrpides N."/>
            <person name="Kim E.A."/>
            <person name="Richardson P."/>
        </authorList>
    </citation>
    <scope>NUCLEOTIDE SEQUENCE [LARGE SCALE GENOMIC DNA]</scope>
    <source>
        <strain evidence="11">ATCC 700394 / DSM 18823 / ISDg</strain>
    </source>
</reference>
<feature type="transmembrane region" description="Helical" evidence="7">
    <location>
        <begin position="776"/>
        <end position="796"/>
    </location>
</feature>
<feature type="domain" description="GH10" evidence="9">
    <location>
        <begin position="386"/>
        <end position="746"/>
    </location>
</feature>
<evidence type="ECO:0000313" key="10">
    <source>
        <dbReference type="EMBL" id="ABX42474.1"/>
    </source>
</evidence>
<evidence type="ECO:0000256" key="3">
    <source>
        <dbReference type="ARBA" id="ARBA00023277"/>
    </source>
</evidence>
<dbReference type="OrthoDB" id="9809277at2"/>
<protein>
    <recommendedName>
        <fullName evidence="6">Beta-xylanase</fullName>
        <ecNumber evidence="6">3.2.1.8</ecNumber>
    </recommendedName>
</protein>
<evidence type="ECO:0000259" key="9">
    <source>
        <dbReference type="PROSITE" id="PS51760"/>
    </source>
</evidence>
<dbReference type="InterPro" id="IPR001000">
    <property type="entry name" value="GH10_dom"/>
</dbReference>
<keyword evidence="2 6" id="KW-0378">Hydrolase</keyword>
<keyword evidence="7" id="KW-0472">Membrane</keyword>
<evidence type="ECO:0000256" key="1">
    <source>
        <dbReference type="ARBA" id="ARBA00007495"/>
    </source>
</evidence>
<dbReference type="CAZy" id="CBM22">
    <property type="family name" value="Carbohydrate-Binding Module Family 22"/>
</dbReference>
<dbReference type="EMBL" id="CP000885">
    <property type="protein sequence ID" value="ABX42474.1"/>
    <property type="molecule type" value="Genomic_DNA"/>
</dbReference>
<proteinExistence type="inferred from homology"/>
<dbReference type="RefSeq" id="WP_012200128.1">
    <property type="nucleotide sequence ID" value="NC_010001.1"/>
</dbReference>
<keyword evidence="3 6" id="KW-0119">Carbohydrate metabolism</keyword>
<dbReference type="SUPFAM" id="SSF49785">
    <property type="entry name" value="Galactose-binding domain-like"/>
    <property type="match status" value="1"/>
</dbReference>
<evidence type="ECO:0000256" key="6">
    <source>
        <dbReference type="RuleBase" id="RU361174"/>
    </source>
</evidence>
<organism evidence="10 11">
    <name type="scientific">Lachnoclostridium phytofermentans (strain ATCC 700394 / DSM 18823 / ISDg)</name>
    <name type="common">Clostridium phytofermentans</name>
    <dbReference type="NCBI Taxonomy" id="357809"/>
    <lineage>
        <taxon>Bacteria</taxon>
        <taxon>Bacillati</taxon>
        <taxon>Bacillota</taxon>
        <taxon>Clostridia</taxon>
        <taxon>Lachnospirales</taxon>
        <taxon>Lachnospiraceae</taxon>
    </lineage>
</organism>
<evidence type="ECO:0000256" key="8">
    <source>
        <dbReference type="SAM" id="SignalP"/>
    </source>
</evidence>
<accession>A9KJ62</accession>
<dbReference type="SMART" id="SM00633">
    <property type="entry name" value="Glyco_10"/>
    <property type="match status" value="1"/>
</dbReference>
<dbReference type="KEGG" id="cpy:Cphy_2108"/>
<dbReference type="Proteomes" id="UP000000370">
    <property type="component" value="Chromosome"/>
</dbReference>
<feature type="chain" id="PRO_5002736600" description="Beta-xylanase" evidence="8">
    <location>
        <begin position="31"/>
        <end position="806"/>
    </location>
</feature>
<dbReference type="eggNOG" id="COG3693">
    <property type="taxonomic scope" value="Bacteria"/>
</dbReference>
<comment type="catalytic activity">
    <reaction evidence="6">
        <text>Endohydrolysis of (1-&gt;4)-beta-D-xylosidic linkages in xylans.</text>
        <dbReference type="EC" id="3.2.1.8"/>
    </reaction>
</comment>
<dbReference type="GO" id="GO:0045493">
    <property type="term" value="P:xylan catabolic process"/>
    <property type="evidence" value="ECO:0007669"/>
    <property type="project" value="UniProtKB-KW"/>
</dbReference>
<dbReference type="EC" id="3.2.1.8" evidence="6"/>
<dbReference type="PROSITE" id="PS51760">
    <property type="entry name" value="GH10_2"/>
    <property type="match status" value="1"/>
</dbReference>
<keyword evidence="4 6" id="KW-0326">Glycosidase</keyword>
<keyword evidence="7" id="KW-0812">Transmembrane</keyword>
<dbReference type="Gene3D" id="2.60.120.260">
    <property type="entry name" value="Galactose-binding domain-like"/>
    <property type="match status" value="2"/>
</dbReference>
<keyword evidence="5 6" id="KW-0624">Polysaccharide degradation</keyword>
<dbReference type="InterPro" id="IPR008979">
    <property type="entry name" value="Galactose-bd-like_sf"/>
</dbReference>
<name>A9KJ62_LACP7</name>
<dbReference type="PANTHER" id="PTHR31490:SF90">
    <property type="entry name" value="ENDO-1,4-BETA-XYLANASE A"/>
    <property type="match status" value="1"/>
</dbReference>
<dbReference type="GO" id="GO:0031176">
    <property type="term" value="F:endo-1,4-beta-xylanase activity"/>
    <property type="evidence" value="ECO:0007669"/>
    <property type="project" value="UniProtKB-EC"/>
</dbReference>
<dbReference type="AlphaFoldDB" id="A9KJ62"/>
<evidence type="ECO:0000313" key="11">
    <source>
        <dbReference type="Proteomes" id="UP000000370"/>
    </source>
</evidence>
<feature type="signal peptide" evidence="8">
    <location>
        <begin position="1"/>
        <end position="30"/>
    </location>
</feature>
<dbReference type="PRINTS" id="PR00134">
    <property type="entry name" value="GLHYDRLASE10"/>
</dbReference>
<keyword evidence="10" id="KW-0858">Xylan degradation</keyword>
<keyword evidence="11" id="KW-1185">Reference proteome</keyword>
<dbReference type="PANTHER" id="PTHR31490">
    <property type="entry name" value="GLYCOSYL HYDROLASE"/>
    <property type="match status" value="1"/>
</dbReference>
<comment type="similarity">
    <text evidence="1 6">Belongs to the glycosyl hydrolase 10 (cellulase F) family.</text>
</comment>
<dbReference type="SUPFAM" id="SSF51445">
    <property type="entry name" value="(Trans)glycosidases"/>
    <property type="match status" value="1"/>
</dbReference>
<dbReference type="Gene3D" id="3.20.20.80">
    <property type="entry name" value="Glycosidases"/>
    <property type="match status" value="1"/>
</dbReference>
<evidence type="ECO:0000256" key="5">
    <source>
        <dbReference type="ARBA" id="ARBA00023326"/>
    </source>
</evidence>
<dbReference type="CAZy" id="GH10">
    <property type="family name" value="Glycoside Hydrolase Family 10"/>
</dbReference>
<dbReference type="InterPro" id="IPR044846">
    <property type="entry name" value="GH10"/>
</dbReference>
<sequence length="806" mass="89444" precursor="true">MGKKVIALLTCVMLSLTLIPGIGIKSTAQAAETNIYKVDWSKFNEGDKISGPMEGLGRSGGADITVTGSSTKSFYISNRKDNWDALDIQNDLLKLDRDATYEITVTGHVDSNVDTKNASVKLGGVTRKTGEDDGYPEFKKEKLQSGKSFVLTYELKLSDQIPDASRNLWVLRVQTDEPSGSRAGDLVPFYVDDIVIIQTKASTAPVAVTGDLMSLYELNADKTLKVGESLSSPALKVSGNAKIVVVEGTDGTVSLQLKDRVNNYDGVDILRDALKINDKFMSGTYTIEVKGHVEDGSDLSKSQFVMGMTESPWGELTSRVTPSSDGSFVITYTKAYTGSELTGLGYSYRVQTPPSVLTSFYIDNITVTVQGAEEEDESTVVIPEWDLTLDSIKDAYADYFMIGNIMEPGQIQDTETTEMFKHHYNVVTAENAMKPGNISKVKGEYNFDNADKLVTWAKENGLKVHGHTLVWHSQSAPWLTTNADGTPLTRAEARANMEDYIKNVAGHYAGKVISWDVLNEAFLPGVSEIPAGWRDVLRKFEDNGNGSPWYQAYENGADKSKGEDGSDYIYDAFVFTRLAAPDAVLYYNDFNETEAGKCEAIALMVEELNTKWKTDKRNTEPDRLLIEGIGMQAHYWTGDLKVSTVEASIKRFIKTGAKISVSELDVPHGDYMTYKQRTDSPTKEEEKLQADLYKQLFEVYKKYADNIERVTFWGKTDPQSWRFQGYPLLFDKNFAPKDAFFAVIDVAKEKVAEEKAVETIPGKDIPKTGEDSSKQMILTAVAILIILVFVPVTILTKRREKNIKNI</sequence>
<evidence type="ECO:0000256" key="4">
    <source>
        <dbReference type="ARBA" id="ARBA00023295"/>
    </source>
</evidence>
<dbReference type="STRING" id="357809.Cphy_2108"/>
<gene>
    <name evidence="10" type="ordered locus">Cphy_2108</name>
</gene>
<dbReference type="HOGENOM" id="CLU_014692_0_0_9"/>
<keyword evidence="8" id="KW-0732">Signal</keyword>
<keyword evidence="7" id="KW-1133">Transmembrane helix</keyword>
<dbReference type="InterPro" id="IPR017853">
    <property type="entry name" value="GH"/>
</dbReference>
<evidence type="ECO:0000256" key="7">
    <source>
        <dbReference type="SAM" id="Phobius"/>
    </source>
</evidence>
<dbReference type="Pfam" id="PF00331">
    <property type="entry name" value="Glyco_hydro_10"/>
    <property type="match status" value="1"/>
</dbReference>
<evidence type="ECO:0000256" key="2">
    <source>
        <dbReference type="ARBA" id="ARBA00022801"/>
    </source>
</evidence>